<evidence type="ECO:0000256" key="7">
    <source>
        <dbReference type="PIRSR" id="PIRSR029256-1"/>
    </source>
</evidence>
<dbReference type="NCBIfam" id="TIGR00185">
    <property type="entry name" value="tRNA_yibK_trmL"/>
    <property type="match status" value="1"/>
</dbReference>
<dbReference type="GO" id="GO:0008175">
    <property type="term" value="F:tRNA methyltransferase activity"/>
    <property type="evidence" value="ECO:0007669"/>
    <property type="project" value="UniProtKB-UniRule"/>
</dbReference>
<reference evidence="9" key="2">
    <citation type="journal article" date="2021" name="PeerJ">
        <title>Extensive microbial diversity within the chicken gut microbiome revealed by metagenomics and culture.</title>
        <authorList>
            <person name="Gilroy R."/>
            <person name="Ravi A."/>
            <person name="Getino M."/>
            <person name="Pursley I."/>
            <person name="Horton D.L."/>
            <person name="Alikhan N.F."/>
            <person name="Baker D."/>
            <person name="Gharbi K."/>
            <person name="Hall N."/>
            <person name="Watson M."/>
            <person name="Adriaenssens E.M."/>
            <person name="Foster-Nyarko E."/>
            <person name="Jarju S."/>
            <person name="Secka A."/>
            <person name="Antonio M."/>
            <person name="Oren A."/>
            <person name="Chaudhuri R.R."/>
            <person name="La Ragione R."/>
            <person name="Hildebrand F."/>
            <person name="Pallen M.J."/>
        </authorList>
    </citation>
    <scope>NUCLEOTIDE SEQUENCE</scope>
    <source>
        <strain evidence="9">13766</strain>
    </source>
</reference>
<comment type="function">
    <text evidence="6">Could methylate the ribose at the nucleotide 34 wobble position in tRNA.</text>
</comment>
<dbReference type="GO" id="GO:0042802">
    <property type="term" value="F:identical protein binding"/>
    <property type="evidence" value="ECO:0007669"/>
    <property type="project" value="UniProtKB-ARBA"/>
</dbReference>
<comment type="similarity">
    <text evidence="6">Belongs to the class IV-like SAM-binding methyltransferase superfamily. RNA methyltransferase TrmH family. TrmL subfamily.</text>
</comment>
<dbReference type="FunFam" id="3.40.1280.10:FF:000002">
    <property type="entry name" value="Peptidylprolyl isomerase"/>
    <property type="match status" value="1"/>
</dbReference>
<keyword evidence="4 6" id="KW-0949">S-adenosyl-L-methionine</keyword>
<dbReference type="InterPro" id="IPR016914">
    <property type="entry name" value="TrmL"/>
</dbReference>
<dbReference type="GO" id="GO:0005737">
    <property type="term" value="C:cytoplasm"/>
    <property type="evidence" value="ECO:0007669"/>
    <property type="project" value="UniProtKB-SubCell"/>
</dbReference>
<feature type="binding site" evidence="6 7">
    <location>
        <position position="101"/>
    </location>
    <ligand>
        <name>S-adenosyl-L-methionine</name>
        <dbReference type="ChEBI" id="CHEBI:59789"/>
    </ligand>
</feature>
<protein>
    <recommendedName>
        <fullName evidence="6">Putative tRNA (cytidine(34)-2'-O)-methyltransferase</fullName>
        <ecNumber evidence="6">2.1.1.207</ecNumber>
    </recommendedName>
    <alternativeName>
        <fullName evidence="6">tRNA (cytidine/uridine-2'-O-)-methyltransferase</fullName>
    </alternativeName>
</protein>
<dbReference type="GO" id="GO:0008757">
    <property type="term" value="F:S-adenosylmethionine-dependent methyltransferase activity"/>
    <property type="evidence" value="ECO:0007669"/>
    <property type="project" value="UniProtKB-UniRule"/>
</dbReference>
<dbReference type="InterPro" id="IPR029028">
    <property type="entry name" value="Alpha/beta_knot_MTases"/>
</dbReference>
<evidence type="ECO:0000256" key="2">
    <source>
        <dbReference type="ARBA" id="ARBA00022603"/>
    </source>
</evidence>
<dbReference type="GO" id="GO:0003723">
    <property type="term" value="F:RNA binding"/>
    <property type="evidence" value="ECO:0007669"/>
    <property type="project" value="InterPro"/>
</dbReference>
<keyword evidence="3 6" id="KW-0808">Transferase</keyword>
<feature type="binding site" evidence="6 7">
    <location>
        <position position="122"/>
    </location>
    <ligand>
        <name>S-adenosyl-L-methionine</name>
        <dbReference type="ChEBI" id="CHEBI:59789"/>
    </ligand>
</feature>
<comment type="catalytic activity">
    <reaction evidence="6">
        <text>5-carboxymethylaminomethyluridine(34) in tRNA(Leu) + S-adenosyl-L-methionine = 5-carboxymethylaminomethyl-2'-O-methyluridine(34) in tRNA(Leu) + S-adenosyl-L-homocysteine + H(+)</text>
        <dbReference type="Rhea" id="RHEA:43088"/>
        <dbReference type="Rhea" id="RHEA-COMP:10333"/>
        <dbReference type="Rhea" id="RHEA-COMP:10334"/>
        <dbReference type="ChEBI" id="CHEBI:15378"/>
        <dbReference type="ChEBI" id="CHEBI:57856"/>
        <dbReference type="ChEBI" id="CHEBI:59789"/>
        <dbReference type="ChEBI" id="CHEBI:74508"/>
        <dbReference type="ChEBI" id="CHEBI:74511"/>
        <dbReference type="EC" id="2.1.1.207"/>
    </reaction>
</comment>
<accession>A0A9D1G1H7</accession>
<evidence type="ECO:0000313" key="10">
    <source>
        <dbReference type="Proteomes" id="UP000824140"/>
    </source>
</evidence>
<feature type="binding site" evidence="6 7">
    <location>
        <position position="130"/>
    </location>
    <ligand>
        <name>S-adenosyl-L-methionine</name>
        <dbReference type="ChEBI" id="CHEBI:59789"/>
    </ligand>
</feature>
<dbReference type="Pfam" id="PF00588">
    <property type="entry name" value="SpoU_methylase"/>
    <property type="match status" value="1"/>
</dbReference>
<dbReference type="Gene3D" id="3.40.1280.10">
    <property type="match status" value="1"/>
</dbReference>
<evidence type="ECO:0000313" key="9">
    <source>
        <dbReference type="EMBL" id="HIS93309.1"/>
    </source>
</evidence>
<gene>
    <name evidence="9" type="primary">trmL</name>
    <name evidence="9" type="ORF">IAA84_09865</name>
</gene>
<dbReference type="AlphaFoldDB" id="A0A9D1G1H7"/>
<dbReference type="EMBL" id="DVJN01000191">
    <property type="protein sequence ID" value="HIS93309.1"/>
    <property type="molecule type" value="Genomic_DNA"/>
</dbReference>
<evidence type="ECO:0000256" key="4">
    <source>
        <dbReference type="ARBA" id="ARBA00022691"/>
    </source>
</evidence>
<evidence type="ECO:0000259" key="8">
    <source>
        <dbReference type="Pfam" id="PF00588"/>
    </source>
</evidence>
<dbReference type="EC" id="2.1.1.207" evidence="6"/>
<dbReference type="PANTHER" id="PTHR42971">
    <property type="entry name" value="TRNA (CYTIDINE(34)-2'-O)-METHYLTRANSFERASE"/>
    <property type="match status" value="1"/>
</dbReference>
<sequence>MMLNIVLVEPEIPQNTGNIARTCAATGSALHLVKPLGFSLDDKYMKRAGLDYWFLTEIHVHESWADFCAAYPGARMFFATTKAKRSYAQAQYHDGDFLVFGRETRGLPEPLLAANLEACIRIPMRREARSLNLSNSVAIVAYEALRQLDFPGLADESDYALPEWRDYV</sequence>
<comment type="subcellular location">
    <subcellularLocation>
        <location evidence="6">Cytoplasm</location>
    </subcellularLocation>
</comment>
<evidence type="ECO:0000256" key="3">
    <source>
        <dbReference type="ARBA" id="ARBA00022679"/>
    </source>
</evidence>
<evidence type="ECO:0000256" key="5">
    <source>
        <dbReference type="ARBA" id="ARBA00022694"/>
    </source>
</evidence>
<dbReference type="InterPro" id="IPR001537">
    <property type="entry name" value="SpoU_MeTrfase"/>
</dbReference>
<comment type="caution">
    <text evidence="6">Lacks conserved residue(s) required for the propagation of feature annotation.</text>
</comment>
<dbReference type="SUPFAM" id="SSF75217">
    <property type="entry name" value="alpha/beta knot"/>
    <property type="match status" value="1"/>
</dbReference>
<feature type="domain" description="tRNA/rRNA methyltransferase SpoU type" evidence="8">
    <location>
        <begin position="3"/>
        <end position="142"/>
    </location>
</feature>
<dbReference type="HAMAP" id="MF_01885">
    <property type="entry name" value="tRNA_methyltr_TrmL"/>
    <property type="match status" value="1"/>
</dbReference>
<dbReference type="Proteomes" id="UP000824140">
    <property type="component" value="Unassembled WGS sequence"/>
</dbReference>
<dbReference type="PIRSF" id="PIRSF029256">
    <property type="entry name" value="SpoU_TrmH_prd"/>
    <property type="match status" value="1"/>
</dbReference>
<evidence type="ECO:0000256" key="1">
    <source>
        <dbReference type="ARBA" id="ARBA00022490"/>
    </source>
</evidence>
<dbReference type="GO" id="GO:0002130">
    <property type="term" value="P:wobble position ribose methylation"/>
    <property type="evidence" value="ECO:0007669"/>
    <property type="project" value="TreeGrafter"/>
</dbReference>
<keyword evidence="2 6" id="KW-0489">Methyltransferase</keyword>
<keyword evidence="1 6" id="KW-0963">Cytoplasm</keyword>
<comment type="caution">
    <text evidence="9">The sequence shown here is derived from an EMBL/GenBank/DDBJ whole genome shotgun (WGS) entry which is preliminary data.</text>
</comment>
<comment type="catalytic activity">
    <reaction evidence="6">
        <text>cytidine(34) in tRNA + S-adenosyl-L-methionine = 2'-O-methylcytidine(34) in tRNA + S-adenosyl-L-homocysteine + H(+)</text>
        <dbReference type="Rhea" id="RHEA:43084"/>
        <dbReference type="Rhea" id="RHEA-COMP:10331"/>
        <dbReference type="Rhea" id="RHEA-COMP:10332"/>
        <dbReference type="ChEBI" id="CHEBI:15378"/>
        <dbReference type="ChEBI" id="CHEBI:57856"/>
        <dbReference type="ChEBI" id="CHEBI:59789"/>
        <dbReference type="ChEBI" id="CHEBI:74495"/>
        <dbReference type="ChEBI" id="CHEBI:82748"/>
        <dbReference type="EC" id="2.1.1.207"/>
    </reaction>
</comment>
<organism evidence="9 10">
    <name type="scientific">Candidatus Alectryocaccomicrobium excrementavium</name>
    <dbReference type="NCBI Taxonomy" id="2840668"/>
    <lineage>
        <taxon>Bacteria</taxon>
        <taxon>Bacillati</taxon>
        <taxon>Bacillota</taxon>
        <taxon>Clostridia</taxon>
        <taxon>Candidatus Alectryocaccomicrobium</taxon>
    </lineage>
</organism>
<dbReference type="CDD" id="cd18094">
    <property type="entry name" value="SpoU-like_TrmL"/>
    <property type="match status" value="1"/>
</dbReference>
<dbReference type="PANTHER" id="PTHR42971:SF1">
    <property type="entry name" value="TRNA (CYTIDINE(34)-2'-O)-METHYLTRANSFERASE"/>
    <property type="match status" value="1"/>
</dbReference>
<dbReference type="InterPro" id="IPR029026">
    <property type="entry name" value="tRNA_m1G_MTases_N"/>
</dbReference>
<proteinExistence type="inferred from homology"/>
<name>A0A9D1G1H7_9FIRM</name>
<reference evidence="9" key="1">
    <citation type="submission" date="2020-10" db="EMBL/GenBank/DDBJ databases">
        <authorList>
            <person name="Gilroy R."/>
        </authorList>
    </citation>
    <scope>NUCLEOTIDE SEQUENCE</scope>
    <source>
        <strain evidence="9">13766</strain>
    </source>
</reference>
<keyword evidence="5 6" id="KW-0819">tRNA processing</keyword>
<evidence type="ECO:0000256" key="6">
    <source>
        <dbReference type="HAMAP-Rule" id="MF_01885"/>
    </source>
</evidence>